<dbReference type="EMBL" id="KV429163">
    <property type="protein sequence ID" value="KZT63693.1"/>
    <property type="molecule type" value="Genomic_DNA"/>
</dbReference>
<accession>A0A165KWW0</accession>
<organism evidence="3 4">
    <name type="scientific">Daedalea quercina L-15889</name>
    <dbReference type="NCBI Taxonomy" id="1314783"/>
    <lineage>
        <taxon>Eukaryota</taxon>
        <taxon>Fungi</taxon>
        <taxon>Dikarya</taxon>
        <taxon>Basidiomycota</taxon>
        <taxon>Agaricomycotina</taxon>
        <taxon>Agaricomycetes</taxon>
        <taxon>Polyporales</taxon>
        <taxon>Fomitopsis</taxon>
    </lineage>
</organism>
<dbReference type="InterPro" id="IPR045340">
    <property type="entry name" value="DUF6533"/>
</dbReference>
<keyword evidence="1" id="KW-0812">Transmembrane</keyword>
<dbReference type="AlphaFoldDB" id="A0A165KWW0"/>
<keyword evidence="4" id="KW-1185">Reference proteome</keyword>
<gene>
    <name evidence="3" type="ORF">DAEQUDRAFT_99500</name>
</gene>
<evidence type="ECO:0000313" key="3">
    <source>
        <dbReference type="EMBL" id="KZT63693.1"/>
    </source>
</evidence>
<keyword evidence="1" id="KW-0472">Membrane</keyword>
<dbReference type="Pfam" id="PF20151">
    <property type="entry name" value="DUF6533"/>
    <property type="match status" value="1"/>
</dbReference>
<name>A0A165KWW0_9APHY</name>
<feature type="transmembrane region" description="Helical" evidence="1">
    <location>
        <begin position="124"/>
        <end position="151"/>
    </location>
</feature>
<protein>
    <recommendedName>
        <fullName evidence="2">DUF6533 domain-containing protein</fullName>
    </recommendedName>
</protein>
<feature type="transmembrane region" description="Helical" evidence="1">
    <location>
        <begin position="238"/>
        <end position="254"/>
    </location>
</feature>
<evidence type="ECO:0000256" key="1">
    <source>
        <dbReference type="SAM" id="Phobius"/>
    </source>
</evidence>
<feature type="transmembrane region" description="Helical" evidence="1">
    <location>
        <begin position="171"/>
        <end position="190"/>
    </location>
</feature>
<evidence type="ECO:0000259" key="2">
    <source>
        <dbReference type="Pfam" id="PF20151"/>
    </source>
</evidence>
<dbReference type="Proteomes" id="UP000076727">
    <property type="component" value="Unassembled WGS sequence"/>
</dbReference>
<keyword evidence="1" id="KW-1133">Transmembrane helix</keyword>
<feature type="transmembrane region" description="Helical" evidence="1">
    <location>
        <begin position="211"/>
        <end position="232"/>
    </location>
</feature>
<feature type="transmembrane region" description="Helical" evidence="1">
    <location>
        <begin position="55"/>
        <end position="77"/>
    </location>
</feature>
<sequence length="271" mass="29918">MSEVTPQDVETALRTGAVDDYCLAAALTMYLFDRCLCVDQEIACIWRRRHSIPSVVYILLHSVTISNLGLLVIQNFLNMDCSVAWPEYIVAMAVGGLYYLTLAIISSLRVYAISLGYGTPSLRLVVSLVVFALSLGQVAYRIFYSVTLIAFPAPLVGCEIGSVVDYGTSYIIAQVASIAADAIILIVTWCRSFRAMQLARAMSVPAPLYTLLLRDGTIHFGLLAIFNLLSAAFYRSNILLGFFYLATVFVYSLLNHSSRFFCSHFLTALQP</sequence>
<feature type="transmembrane region" description="Helical" evidence="1">
    <location>
        <begin position="89"/>
        <end position="112"/>
    </location>
</feature>
<evidence type="ECO:0000313" key="4">
    <source>
        <dbReference type="Proteomes" id="UP000076727"/>
    </source>
</evidence>
<proteinExistence type="predicted"/>
<feature type="domain" description="DUF6533" evidence="2">
    <location>
        <begin position="21"/>
        <end position="63"/>
    </location>
</feature>
<reference evidence="3 4" key="1">
    <citation type="journal article" date="2016" name="Mol. Biol. Evol.">
        <title>Comparative Genomics of Early-Diverging Mushroom-Forming Fungi Provides Insights into the Origins of Lignocellulose Decay Capabilities.</title>
        <authorList>
            <person name="Nagy L.G."/>
            <person name="Riley R."/>
            <person name="Tritt A."/>
            <person name="Adam C."/>
            <person name="Daum C."/>
            <person name="Floudas D."/>
            <person name="Sun H."/>
            <person name="Yadav J.S."/>
            <person name="Pangilinan J."/>
            <person name="Larsson K.H."/>
            <person name="Matsuura K."/>
            <person name="Barry K."/>
            <person name="Labutti K."/>
            <person name="Kuo R."/>
            <person name="Ohm R.A."/>
            <person name="Bhattacharya S.S."/>
            <person name="Shirouzu T."/>
            <person name="Yoshinaga Y."/>
            <person name="Martin F.M."/>
            <person name="Grigoriev I.V."/>
            <person name="Hibbett D.S."/>
        </authorList>
    </citation>
    <scope>NUCLEOTIDE SEQUENCE [LARGE SCALE GENOMIC DNA]</scope>
    <source>
        <strain evidence="3 4">L-15889</strain>
    </source>
</reference>
<dbReference type="OrthoDB" id="2803865at2759"/>